<dbReference type="AlphaFoldDB" id="A0A8I1YB11"/>
<feature type="domain" description="Putative tail fiber protein gp53-like C-terminal" evidence="1">
    <location>
        <begin position="607"/>
        <end position="683"/>
    </location>
</feature>
<dbReference type="RefSeq" id="WP_209944646.1">
    <property type="nucleotide sequence ID" value="NZ_JAFICZ010000001.1"/>
</dbReference>
<dbReference type="EMBL" id="JAFICZ010000001">
    <property type="protein sequence ID" value="MBP1296611.1"/>
    <property type="molecule type" value="Genomic_DNA"/>
</dbReference>
<dbReference type="Pfam" id="PF21882">
    <property type="entry name" value="Gp53-like_C"/>
    <property type="match status" value="1"/>
</dbReference>
<evidence type="ECO:0000313" key="3">
    <source>
        <dbReference type="Proteomes" id="UP000673383"/>
    </source>
</evidence>
<dbReference type="Proteomes" id="UP000673383">
    <property type="component" value="Unassembled WGS sequence"/>
</dbReference>
<organism evidence="2 3">
    <name type="scientific">Bradyrhizobium elkanii</name>
    <dbReference type="NCBI Taxonomy" id="29448"/>
    <lineage>
        <taxon>Bacteria</taxon>
        <taxon>Pseudomonadati</taxon>
        <taxon>Pseudomonadota</taxon>
        <taxon>Alphaproteobacteria</taxon>
        <taxon>Hyphomicrobiales</taxon>
        <taxon>Nitrobacteraceae</taxon>
        <taxon>Bradyrhizobium</taxon>
    </lineage>
</organism>
<dbReference type="InterPro" id="IPR011050">
    <property type="entry name" value="Pectin_lyase_fold/virulence"/>
</dbReference>
<accession>A0A8I1YB11</accession>
<dbReference type="Gene3D" id="2.160.20.10">
    <property type="entry name" value="Single-stranded right-handed beta-helix, Pectin lyase-like"/>
    <property type="match status" value="1"/>
</dbReference>
<protein>
    <recommendedName>
        <fullName evidence="1">Putative tail fiber protein gp53-like C-terminal domain-containing protein</fullName>
    </recommendedName>
</protein>
<dbReference type="InterPro" id="IPR012334">
    <property type="entry name" value="Pectin_lyas_fold"/>
</dbReference>
<gene>
    <name evidence="2" type="ORF">JOH49_006364</name>
</gene>
<evidence type="ECO:0000259" key="1">
    <source>
        <dbReference type="Pfam" id="PF21882"/>
    </source>
</evidence>
<reference evidence="2" key="1">
    <citation type="submission" date="2021-02" db="EMBL/GenBank/DDBJ databases">
        <title>Genomic Encyclopedia of Type Strains, Phase IV (KMG-V): Genome sequencing to study the core and pangenomes of soil and plant-associated prokaryotes.</title>
        <authorList>
            <person name="Whitman W."/>
        </authorList>
    </citation>
    <scope>NUCLEOTIDE SEQUENCE</scope>
    <source>
        <strain evidence="2">USDA 406</strain>
    </source>
</reference>
<proteinExistence type="predicted"/>
<evidence type="ECO:0000313" key="2">
    <source>
        <dbReference type="EMBL" id="MBP1296611.1"/>
    </source>
</evidence>
<name>A0A8I1YB11_BRAEL</name>
<dbReference type="InterPro" id="IPR054075">
    <property type="entry name" value="Gp53-like_C"/>
</dbReference>
<dbReference type="SUPFAM" id="SSF51126">
    <property type="entry name" value="Pectin lyase-like"/>
    <property type="match status" value="1"/>
</dbReference>
<comment type="caution">
    <text evidence="2">The sequence shown here is derived from an EMBL/GenBank/DDBJ whole genome shotgun (WGS) entry which is preliminary data.</text>
</comment>
<sequence>MFPATFTVTLSTARAAGDTVKIKGSRLGSRTTNVTRAGIIQSVPLETELDRQVATEQELRRDVDELQNSIPVDAEGIYADMIVARNAAQTAAGDATTQATNAAASAAAAAESAAAIGAGAGVILFPTAAAAIAASITATRLRIEDEDAQATYVYDPGTSSAATITIANGRKYRNAEKVLTPKMFGAIGDGVADDTAALLALAAEINWRGGSRVEFGDSKTYKVWGTVPANGASLMALSNIKKTRMNFNGSTIAVPINFATNAITLYLMPLTNVEDVHIDHPNFVQTAYNAVDSAKGCQGIYIADASRGIEIHDYTQNGGVSGLSVVRFARNRARDIFMTGDFQNVYYPAVFQRNGDQVDVRYKARGAGRAYFAYNVRQHTAIVDSQQDGPFDDCLLKVYANNTESNAENTLSDIDLRYINVGRATAVNPGGSLIRIAMDQFTATPAPGYIRNIKIVLDVDTGAPGQPAVIATGKTLNNGSSDTVARGHVISNIEISGYINAGAQSTSCMELFTNNGSSTTGDFSGDTVEGITFRNLSQYGATAPFNINAACIDRGLRFENVYVEGAVGLGTLPQKLLDVSDNVTLGAIRSFNEVGTPGIAGYAAYRRLPNGGLEIWGLTTAAASTNTAVAFPVAFTAVPTITCSSTAGGTPSPVNAVSAATSGFSINNPGGSAVVVAWRASGYI</sequence>